<keyword evidence="17" id="KW-1185">Reference proteome</keyword>
<dbReference type="GO" id="GO:0034332">
    <property type="term" value="P:adherens junction organization"/>
    <property type="evidence" value="ECO:0007669"/>
    <property type="project" value="TreeGrafter"/>
</dbReference>
<dbReference type="GO" id="GO:0005509">
    <property type="term" value="F:calcium ion binding"/>
    <property type="evidence" value="ECO:0007669"/>
    <property type="project" value="UniProtKB-UniRule"/>
</dbReference>
<dbReference type="PRINTS" id="PR00205">
    <property type="entry name" value="CADHERIN"/>
</dbReference>
<dbReference type="GO" id="GO:0007043">
    <property type="term" value="P:cell-cell junction assembly"/>
    <property type="evidence" value="ECO:0007669"/>
    <property type="project" value="TreeGrafter"/>
</dbReference>
<dbReference type="InterPro" id="IPR015919">
    <property type="entry name" value="Cadherin-like_sf"/>
</dbReference>
<dbReference type="FunFam" id="2.60.40.60:FF:000158">
    <property type="entry name" value="Dachsous cadherin-related 1"/>
    <property type="match status" value="1"/>
</dbReference>
<organism evidence="16 17">
    <name type="scientific">Danionella cerebrum</name>
    <dbReference type="NCBI Taxonomy" id="2873325"/>
    <lineage>
        <taxon>Eukaryota</taxon>
        <taxon>Metazoa</taxon>
        <taxon>Chordata</taxon>
        <taxon>Craniata</taxon>
        <taxon>Vertebrata</taxon>
        <taxon>Euteleostomi</taxon>
        <taxon>Actinopterygii</taxon>
        <taxon>Neopterygii</taxon>
        <taxon>Teleostei</taxon>
        <taxon>Ostariophysi</taxon>
        <taxon>Cypriniformes</taxon>
        <taxon>Danionidae</taxon>
        <taxon>Danioninae</taxon>
        <taxon>Danionella</taxon>
    </lineage>
</organism>
<evidence type="ECO:0000256" key="10">
    <source>
        <dbReference type="ARBA" id="ARBA00023136"/>
    </source>
</evidence>
<name>A0A553RDF5_9TELE</name>
<dbReference type="Gene3D" id="2.60.40.60">
    <property type="entry name" value="Cadherins"/>
    <property type="match status" value="5"/>
</dbReference>
<evidence type="ECO:0000256" key="4">
    <source>
        <dbReference type="ARBA" id="ARBA00022723"/>
    </source>
</evidence>
<proteinExistence type="predicted"/>
<dbReference type="PROSITE" id="PS50268">
    <property type="entry name" value="CADHERIN_2"/>
    <property type="match status" value="2"/>
</dbReference>
<evidence type="ECO:0000256" key="13">
    <source>
        <dbReference type="SAM" id="Phobius"/>
    </source>
</evidence>
<feature type="transmembrane region" description="Helical" evidence="13">
    <location>
        <begin position="696"/>
        <end position="716"/>
    </location>
</feature>
<dbReference type="GO" id="GO:0045296">
    <property type="term" value="F:cadherin binding"/>
    <property type="evidence" value="ECO:0007669"/>
    <property type="project" value="TreeGrafter"/>
</dbReference>
<keyword evidence="11" id="KW-0325">Glycoprotein</keyword>
<sequence>INATFTMRTHTFSFLLMVSCCASVWAGDGRIRQKRSWIIESFTLEEDHPGPFPYRLDRVHAHKTDKLVRYELYGEGVDEDPKNILSIDNNRDIYVHGKVFYSKNKVLKIKILDINNHAPKFQKPIYEVTVNESHPQGKAVVAVLATDDDDSSTNNGTFSFTIKSVIPTPENVEFYIKQQGQAGTVFFRGCLDYEKADKYIILVEAKDHGDKIQLSSTSTLIVNIIDNNNNLPVFTGQTGTRKVRERESGVEVLRFQVSDKDTRGSKAWRANYLIYGDAKKQFDIQTDPVTNEGILTVVKVVHGITLMCRSSLDGGRSPSVPGTAGSTWPLAMLHWAQQMLKLFALLRNLLLISSDGAMLFRHRIRWPFIARVSIKLPVHFGVGAFPESSADGKGCQKFKDDLGLAGMDYEKQTHQNLTISVQNEIPYFSCKVKKQVPDALWELEKIPQDIHTSVANLYETVPVTIYVEDVNDPPIFIPPVKHVMVKENIDPGTSLTTFTAKDLDRSYANTVRFFKGEDVGGWIKVDAMTGEVSTATIVDRESPFLTNDTYKATIHAVDNDMSPLTATATLFIHVNDENDNAPVLVENSVNMCLDKEPTTANITAVDLDLDPYGSPFYYELLGDVKDKWKIVPAQGVTVTLVKEKMVHSGHHLLRIKISDQQGVFHIQNLSVSVCDCTLSATCHLRMVLTTQMGPTASLIMTLAVLLLIAMCFLTLMMTCREEKKMITTDEDFGCLVATNTEIPGTDCMKCLSLDELGVDTPHCYTEEGNPMPNAELDAISIPDNEFHPDLLGDLDSRFSMLAAVSRPYLTGR</sequence>
<dbReference type="Proteomes" id="UP000316079">
    <property type="component" value="Unassembled WGS sequence"/>
</dbReference>
<dbReference type="CDD" id="cd11304">
    <property type="entry name" value="Cadherin_repeat"/>
    <property type="match status" value="2"/>
</dbReference>
<keyword evidence="3 13" id="KW-0812">Transmembrane</keyword>
<dbReference type="InterPro" id="IPR039808">
    <property type="entry name" value="Cadherin"/>
</dbReference>
<keyword evidence="8" id="KW-0130">Cell adhesion</keyword>
<evidence type="ECO:0000256" key="11">
    <source>
        <dbReference type="ARBA" id="ARBA00023180"/>
    </source>
</evidence>
<accession>A0A553RDF5</accession>
<dbReference type="EMBL" id="SRMA01024723">
    <property type="protein sequence ID" value="TRZ00221.1"/>
    <property type="molecule type" value="Genomic_DNA"/>
</dbReference>
<feature type="signal peptide" evidence="14">
    <location>
        <begin position="1"/>
        <end position="26"/>
    </location>
</feature>
<comment type="subcellular location">
    <subcellularLocation>
        <location evidence="1">Cell membrane</location>
        <topology evidence="1">Single-pass type I membrane protein</topology>
    </subcellularLocation>
</comment>
<feature type="non-terminal residue" evidence="16">
    <location>
        <position position="1"/>
    </location>
</feature>
<dbReference type="PANTHER" id="PTHR24027">
    <property type="entry name" value="CADHERIN-23"/>
    <property type="match status" value="1"/>
</dbReference>
<evidence type="ECO:0000256" key="3">
    <source>
        <dbReference type="ARBA" id="ARBA00022692"/>
    </source>
</evidence>
<gene>
    <name evidence="16" type="ORF">DNTS_031788</name>
</gene>
<dbReference type="InterPro" id="IPR002126">
    <property type="entry name" value="Cadherin-like_dom"/>
</dbReference>
<feature type="domain" description="Cadherin" evidence="15">
    <location>
        <begin position="477"/>
        <end position="584"/>
    </location>
</feature>
<protein>
    <recommendedName>
        <fullName evidence="15">Cadherin domain-containing protein</fullName>
    </recommendedName>
</protein>
<evidence type="ECO:0000256" key="2">
    <source>
        <dbReference type="ARBA" id="ARBA00022475"/>
    </source>
</evidence>
<dbReference type="PROSITE" id="PS00232">
    <property type="entry name" value="CADHERIN_1"/>
    <property type="match status" value="1"/>
</dbReference>
<keyword evidence="4" id="KW-0479">Metal-binding</keyword>
<evidence type="ECO:0000313" key="17">
    <source>
        <dbReference type="Proteomes" id="UP000316079"/>
    </source>
</evidence>
<dbReference type="GO" id="GO:0005912">
    <property type="term" value="C:adherens junction"/>
    <property type="evidence" value="ECO:0007669"/>
    <property type="project" value="TreeGrafter"/>
</dbReference>
<reference evidence="16 17" key="1">
    <citation type="journal article" date="2019" name="Sci. Data">
        <title>Hybrid genome assembly and annotation of Danionella translucida.</title>
        <authorList>
            <person name="Kadobianskyi M."/>
            <person name="Schulze L."/>
            <person name="Schuelke M."/>
            <person name="Judkewitz B."/>
        </authorList>
    </citation>
    <scope>NUCLEOTIDE SEQUENCE [LARGE SCALE GENOMIC DNA]</scope>
    <source>
        <strain evidence="16 17">Bolton</strain>
    </source>
</reference>
<dbReference type="SUPFAM" id="SSF49313">
    <property type="entry name" value="Cadherin-like"/>
    <property type="match status" value="3"/>
</dbReference>
<evidence type="ECO:0000256" key="8">
    <source>
        <dbReference type="ARBA" id="ARBA00022889"/>
    </source>
</evidence>
<dbReference type="PRINTS" id="PR01820">
    <property type="entry name" value="DESMOCOLLIN"/>
</dbReference>
<dbReference type="SMART" id="SM00112">
    <property type="entry name" value="CA"/>
    <property type="match status" value="3"/>
</dbReference>
<dbReference type="Pfam" id="PF00028">
    <property type="entry name" value="Cadherin"/>
    <property type="match status" value="2"/>
</dbReference>
<evidence type="ECO:0000256" key="9">
    <source>
        <dbReference type="ARBA" id="ARBA00022989"/>
    </source>
</evidence>
<dbReference type="GO" id="GO:0044331">
    <property type="term" value="P:cell-cell adhesion mediated by cadherin"/>
    <property type="evidence" value="ECO:0007669"/>
    <property type="project" value="TreeGrafter"/>
</dbReference>
<keyword evidence="6" id="KW-0677">Repeat</keyword>
<evidence type="ECO:0000256" key="6">
    <source>
        <dbReference type="ARBA" id="ARBA00022737"/>
    </source>
</evidence>
<dbReference type="GO" id="GO:0016339">
    <property type="term" value="P:calcium-dependent cell-cell adhesion via plasma membrane cell adhesion molecules"/>
    <property type="evidence" value="ECO:0007669"/>
    <property type="project" value="TreeGrafter"/>
</dbReference>
<dbReference type="PANTHER" id="PTHR24027:SF433">
    <property type="entry name" value="CADHERIN 27-RELATED"/>
    <property type="match status" value="1"/>
</dbReference>
<dbReference type="FunFam" id="2.60.40.60:FF:000074">
    <property type="entry name" value="Desmoglein 4"/>
    <property type="match status" value="1"/>
</dbReference>
<dbReference type="FunFam" id="2.60.40.60:FF:000019">
    <property type="entry name" value="Cadherin 2"/>
    <property type="match status" value="1"/>
</dbReference>
<dbReference type="GO" id="GO:0016477">
    <property type="term" value="P:cell migration"/>
    <property type="evidence" value="ECO:0007669"/>
    <property type="project" value="TreeGrafter"/>
</dbReference>
<feature type="domain" description="Cadherin" evidence="15">
    <location>
        <begin position="122"/>
        <end position="234"/>
    </location>
</feature>
<evidence type="ECO:0000256" key="12">
    <source>
        <dbReference type="PROSITE-ProRule" id="PRU00043"/>
    </source>
</evidence>
<evidence type="ECO:0000256" key="7">
    <source>
        <dbReference type="ARBA" id="ARBA00022837"/>
    </source>
</evidence>
<keyword evidence="9 13" id="KW-1133">Transmembrane helix</keyword>
<dbReference type="GO" id="GO:0016342">
    <property type="term" value="C:catenin complex"/>
    <property type="evidence" value="ECO:0007669"/>
    <property type="project" value="TreeGrafter"/>
</dbReference>
<evidence type="ECO:0000256" key="1">
    <source>
        <dbReference type="ARBA" id="ARBA00004251"/>
    </source>
</evidence>
<dbReference type="GO" id="GO:0007156">
    <property type="term" value="P:homophilic cell adhesion via plasma membrane adhesion molecules"/>
    <property type="evidence" value="ECO:0007669"/>
    <property type="project" value="InterPro"/>
</dbReference>
<dbReference type="AlphaFoldDB" id="A0A553RDF5"/>
<evidence type="ECO:0000256" key="5">
    <source>
        <dbReference type="ARBA" id="ARBA00022729"/>
    </source>
</evidence>
<dbReference type="GO" id="GO:0000902">
    <property type="term" value="P:cell morphogenesis"/>
    <property type="evidence" value="ECO:0007669"/>
    <property type="project" value="TreeGrafter"/>
</dbReference>
<keyword evidence="7 12" id="KW-0106">Calcium</keyword>
<keyword evidence="2" id="KW-1003">Cell membrane</keyword>
<evidence type="ECO:0000259" key="15">
    <source>
        <dbReference type="PROSITE" id="PS50268"/>
    </source>
</evidence>
<keyword evidence="5 14" id="KW-0732">Signal</keyword>
<evidence type="ECO:0000313" key="16">
    <source>
        <dbReference type="EMBL" id="TRZ00221.1"/>
    </source>
</evidence>
<dbReference type="OrthoDB" id="9045962at2759"/>
<dbReference type="InterPro" id="IPR020894">
    <property type="entry name" value="Cadherin_CS"/>
</dbReference>
<keyword evidence="10 13" id="KW-0472">Membrane</keyword>
<comment type="caution">
    <text evidence="16">The sequence shown here is derived from an EMBL/GenBank/DDBJ whole genome shotgun (WGS) entry which is preliminary data.</text>
</comment>
<dbReference type="GO" id="GO:0008013">
    <property type="term" value="F:beta-catenin binding"/>
    <property type="evidence" value="ECO:0007669"/>
    <property type="project" value="TreeGrafter"/>
</dbReference>
<feature type="chain" id="PRO_5022006910" description="Cadherin domain-containing protein" evidence="14">
    <location>
        <begin position="27"/>
        <end position="812"/>
    </location>
</feature>
<evidence type="ECO:0000256" key="14">
    <source>
        <dbReference type="SAM" id="SignalP"/>
    </source>
</evidence>